<dbReference type="PROSITE" id="PS51352">
    <property type="entry name" value="THIOREDOXIN_2"/>
    <property type="match status" value="1"/>
</dbReference>
<evidence type="ECO:0000259" key="6">
    <source>
        <dbReference type="PROSITE" id="PS51352"/>
    </source>
</evidence>
<dbReference type="Gene3D" id="3.40.30.10">
    <property type="entry name" value="Glutaredoxin"/>
    <property type="match status" value="1"/>
</dbReference>
<dbReference type="InterPro" id="IPR017937">
    <property type="entry name" value="Thioredoxin_CS"/>
</dbReference>
<dbReference type="SUPFAM" id="SSF52833">
    <property type="entry name" value="Thioredoxin-like"/>
    <property type="match status" value="1"/>
</dbReference>
<keyword evidence="2" id="KW-0809">Transit peptide</keyword>
<keyword evidence="8" id="KW-1185">Reference proteome</keyword>
<sequence>MAAAVLDSLAVSCPRRGPAVASTPRAAVVDSLPSPLPRRGLRPILPRFSGLRCSSIPPRMKAARSSVVSRRAVVCEAQETAVQLPEVGKATWQSLVLDSDVPVLVDFWAPWCGPCRMIEPTVVKLSKAYEGKLKCYKLNTDENPDLATQYGIRSIPTMIIFKDGEKKETVIGAVPEATLASSIEKYI</sequence>
<dbReference type="InterPro" id="IPR013766">
    <property type="entry name" value="Thioredoxin_domain"/>
</dbReference>
<dbReference type="EMBL" id="CP136891">
    <property type="protein sequence ID" value="WOK98908.1"/>
    <property type="molecule type" value="Genomic_DNA"/>
</dbReference>
<dbReference type="Pfam" id="PF00085">
    <property type="entry name" value="Thioredoxin"/>
    <property type="match status" value="1"/>
</dbReference>
<dbReference type="CDD" id="cd02947">
    <property type="entry name" value="TRX_family"/>
    <property type="match status" value="1"/>
</dbReference>
<keyword evidence="5" id="KW-0676">Redox-active center</keyword>
<name>A0AAQ3K0M1_9LILI</name>
<dbReference type="PROSITE" id="PS00194">
    <property type="entry name" value="THIOREDOXIN_1"/>
    <property type="match status" value="1"/>
</dbReference>
<accession>A0AAQ3K0M1</accession>
<evidence type="ECO:0000256" key="4">
    <source>
        <dbReference type="ARBA" id="ARBA00023157"/>
    </source>
</evidence>
<keyword evidence="3" id="KW-0249">Electron transport</keyword>
<dbReference type="PRINTS" id="PR00421">
    <property type="entry name" value="THIOREDOXIN"/>
</dbReference>
<dbReference type="Proteomes" id="UP001327560">
    <property type="component" value="Chromosome 2"/>
</dbReference>
<dbReference type="NCBIfam" id="TIGR01068">
    <property type="entry name" value="thioredoxin"/>
    <property type="match status" value="1"/>
</dbReference>
<evidence type="ECO:0000256" key="5">
    <source>
        <dbReference type="ARBA" id="ARBA00023284"/>
    </source>
</evidence>
<evidence type="ECO:0000256" key="1">
    <source>
        <dbReference type="ARBA" id="ARBA00022448"/>
    </source>
</evidence>
<evidence type="ECO:0000256" key="3">
    <source>
        <dbReference type="ARBA" id="ARBA00022982"/>
    </source>
</evidence>
<evidence type="ECO:0000313" key="8">
    <source>
        <dbReference type="Proteomes" id="UP001327560"/>
    </source>
</evidence>
<evidence type="ECO:0000256" key="2">
    <source>
        <dbReference type="ARBA" id="ARBA00022946"/>
    </source>
</evidence>
<dbReference type="GO" id="GO:0005737">
    <property type="term" value="C:cytoplasm"/>
    <property type="evidence" value="ECO:0007669"/>
    <property type="project" value="TreeGrafter"/>
</dbReference>
<reference evidence="7 8" key="1">
    <citation type="submission" date="2023-10" db="EMBL/GenBank/DDBJ databases">
        <title>Chromosome-scale genome assembly provides insights into flower coloration mechanisms of Canna indica.</title>
        <authorList>
            <person name="Li C."/>
        </authorList>
    </citation>
    <scope>NUCLEOTIDE SEQUENCE [LARGE SCALE GENOMIC DNA]</scope>
    <source>
        <tissue evidence="7">Flower</tissue>
    </source>
</reference>
<gene>
    <name evidence="7" type="ORF">Cni_G07620</name>
</gene>
<dbReference type="PANTHER" id="PTHR45663:SF11">
    <property type="entry name" value="GEO12009P1"/>
    <property type="match status" value="1"/>
</dbReference>
<proteinExistence type="predicted"/>
<evidence type="ECO:0000313" key="7">
    <source>
        <dbReference type="EMBL" id="WOK98908.1"/>
    </source>
</evidence>
<protein>
    <recommendedName>
        <fullName evidence="6">Thioredoxin domain-containing protein</fullName>
    </recommendedName>
</protein>
<dbReference type="FunFam" id="3.40.30.10:FF:000001">
    <property type="entry name" value="Thioredoxin"/>
    <property type="match status" value="1"/>
</dbReference>
<organism evidence="7 8">
    <name type="scientific">Canna indica</name>
    <name type="common">Indian-shot</name>
    <dbReference type="NCBI Taxonomy" id="4628"/>
    <lineage>
        <taxon>Eukaryota</taxon>
        <taxon>Viridiplantae</taxon>
        <taxon>Streptophyta</taxon>
        <taxon>Embryophyta</taxon>
        <taxon>Tracheophyta</taxon>
        <taxon>Spermatophyta</taxon>
        <taxon>Magnoliopsida</taxon>
        <taxon>Liliopsida</taxon>
        <taxon>Zingiberales</taxon>
        <taxon>Cannaceae</taxon>
        <taxon>Canna</taxon>
    </lineage>
</organism>
<keyword evidence="4" id="KW-1015">Disulfide bond</keyword>
<keyword evidence="1" id="KW-0813">Transport</keyword>
<dbReference type="InterPro" id="IPR005746">
    <property type="entry name" value="Thioredoxin"/>
</dbReference>
<feature type="domain" description="Thioredoxin" evidence="6">
    <location>
        <begin position="66"/>
        <end position="187"/>
    </location>
</feature>
<dbReference type="GO" id="GO:0015035">
    <property type="term" value="F:protein-disulfide reductase activity"/>
    <property type="evidence" value="ECO:0007669"/>
    <property type="project" value="InterPro"/>
</dbReference>
<dbReference type="PANTHER" id="PTHR45663">
    <property type="entry name" value="GEO12009P1"/>
    <property type="match status" value="1"/>
</dbReference>
<dbReference type="AlphaFoldDB" id="A0AAQ3K0M1"/>
<dbReference type="InterPro" id="IPR036249">
    <property type="entry name" value="Thioredoxin-like_sf"/>
</dbReference>